<dbReference type="EMBL" id="JARBHA010000017">
    <property type="protein sequence ID" value="KAJ9676737.1"/>
    <property type="molecule type" value="Genomic_DNA"/>
</dbReference>
<evidence type="ECO:0000313" key="2">
    <source>
        <dbReference type="EMBL" id="KAJ9676737.1"/>
    </source>
</evidence>
<name>A0AA38YUF7_VITRO</name>
<gene>
    <name evidence="2" type="ORF">PVL29_021981</name>
</gene>
<comment type="caution">
    <text evidence="2">The sequence shown here is derived from an EMBL/GenBank/DDBJ whole genome shotgun (WGS) entry which is preliminary data.</text>
</comment>
<feature type="region of interest" description="Disordered" evidence="1">
    <location>
        <begin position="1"/>
        <end position="48"/>
    </location>
</feature>
<evidence type="ECO:0000313" key="3">
    <source>
        <dbReference type="Proteomes" id="UP001168098"/>
    </source>
</evidence>
<proteinExistence type="predicted"/>
<feature type="compositionally biased region" description="Basic residues" evidence="1">
    <location>
        <begin position="1"/>
        <end position="13"/>
    </location>
</feature>
<organism evidence="2 3">
    <name type="scientific">Vitis rotundifolia</name>
    <name type="common">Muscadine grape</name>
    <dbReference type="NCBI Taxonomy" id="103349"/>
    <lineage>
        <taxon>Eukaryota</taxon>
        <taxon>Viridiplantae</taxon>
        <taxon>Streptophyta</taxon>
        <taxon>Embryophyta</taxon>
        <taxon>Tracheophyta</taxon>
        <taxon>Spermatophyta</taxon>
        <taxon>Magnoliopsida</taxon>
        <taxon>eudicotyledons</taxon>
        <taxon>Gunneridae</taxon>
        <taxon>Pentapetalae</taxon>
        <taxon>rosids</taxon>
        <taxon>Vitales</taxon>
        <taxon>Vitaceae</taxon>
        <taxon>Viteae</taxon>
        <taxon>Vitis</taxon>
    </lineage>
</organism>
<dbReference type="Proteomes" id="UP001168098">
    <property type="component" value="Unassembled WGS sequence"/>
</dbReference>
<sequence length="125" mass="13662">MGGARVRRRRRGHNAPPANPPTTHKPSAEGSDISDQSPPKTLPLSGSILPVPADGHLLEVRDSTHLLFPPLLSFRPPPPPEIHDEEPAQRHLDCRCFALLLVALLCHQARGPNRRARSTDSETEG</sequence>
<dbReference type="AlphaFoldDB" id="A0AA38YUF7"/>
<keyword evidence="3" id="KW-1185">Reference proteome</keyword>
<accession>A0AA38YUF7</accession>
<protein>
    <submittedName>
        <fullName evidence="2">Uncharacterized protein</fullName>
    </submittedName>
</protein>
<evidence type="ECO:0000256" key="1">
    <source>
        <dbReference type="SAM" id="MobiDB-lite"/>
    </source>
</evidence>
<reference evidence="2 3" key="1">
    <citation type="journal article" date="2023" name="BMC Biotechnol.">
        <title>Vitis rotundifolia cv Carlos genome sequencing.</title>
        <authorList>
            <person name="Huff M."/>
            <person name="Hulse-Kemp A."/>
            <person name="Scheffler B."/>
            <person name="Youngblood R."/>
            <person name="Simpson S."/>
            <person name="Babiker E."/>
            <person name="Staton M."/>
        </authorList>
    </citation>
    <scope>NUCLEOTIDE SEQUENCE [LARGE SCALE GENOMIC DNA]</scope>
    <source>
        <tissue evidence="2">Leaf</tissue>
    </source>
</reference>